<dbReference type="InterPro" id="IPR029021">
    <property type="entry name" value="Prot-tyrosine_phosphatase-like"/>
</dbReference>
<dbReference type="Proteomes" id="UP000325313">
    <property type="component" value="Unassembled WGS sequence"/>
</dbReference>
<feature type="compositionally biased region" description="Polar residues" evidence="3">
    <location>
        <begin position="180"/>
        <end position="204"/>
    </location>
</feature>
<gene>
    <name evidence="7" type="ORF">PGTUg99_018826</name>
</gene>
<feature type="domain" description="Rhodanese" evidence="6">
    <location>
        <begin position="46"/>
        <end position="174"/>
    </location>
</feature>
<evidence type="ECO:0000259" key="6">
    <source>
        <dbReference type="PROSITE" id="PS50206"/>
    </source>
</evidence>
<dbReference type="GO" id="GO:0004725">
    <property type="term" value="F:protein tyrosine phosphatase activity"/>
    <property type="evidence" value="ECO:0007669"/>
    <property type="project" value="UniProtKB-EC"/>
</dbReference>
<dbReference type="SUPFAM" id="SSF52821">
    <property type="entry name" value="Rhodanese/Cell cycle control phosphatase"/>
    <property type="match status" value="1"/>
</dbReference>
<dbReference type="EMBL" id="VDEP01000274">
    <property type="protein sequence ID" value="KAA1113926.1"/>
    <property type="molecule type" value="Genomic_DNA"/>
</dbReference>
<dbReference type="InterPro" id="IPR001763">
    <property type="entry name" value="Rhodanese-like_dom"/>
</dbReference>
<dbReference type="EC" id="3.1.3.48" evidence="2"/>
<feature type="region of interest" description="Disordered" evidence="3">
    <location>
        <begin position="397"/>
        <end position="428"/>
    </location>
</feature>
<evidence type="ECO:0000259" key="5">
    <source>
        <dbReference type="PROSITE" id="PS50056"/>
    </source>
</evidence>
<organism evidence="7 8">
    <name type="scientific">Puccinia graminis f. sp. tritici</name>
    <dbReference type="NCBI Taxonomy" id="56615"/>
    <lineage>
        <taxon>Eukaryota</taxon>
        <taxon>Fungi</taxon>
        <taxon>Dikarya</taxon>
        <taxon>Basidiomycota</taxon>
        <taxon>Pucciniomycotina</taxon>
        <taxon>Pucciniomycetes</taxon>
        <taxon>Pucciniales</taxon>
        <taxon>Pucciniaceae</taxon>
        <taxon>Puccinia</taxon>
    </lineage>
</organism>
<comment type="caution">
    <text evidence="7">The sequence shown here is derived from an EMBL/GenBank/DDBJ whole genome shotgun (WGS) entry which is preliminary data.</text>
</comment>
<feature type="compositionally biased region" description="Polar residues" evidence="3">
    <location>
        <begin position="225"/>
        <end position="251"/>
    </location>
</feature>
<comment type="similarity">
    <text evidence="1">Belongs to the protein-tyrosine phosphatase family. Non-receptor class subfamily.</text>
</comment>
<dbReference type="AlphaFoldDB" id="A0A5B0QL17"/>
<sequence length="1084" mass="119717">MFKPTTTNTSSSITTTTTTTPTTTNNNSNFPSINPTQLIQTINNQPEQHHLILDIRTPSAFKRHHLKQSINLNLPTTLLKRPLYGPDKIESGLPTPEERQRFERYKTALPNSTIESNKRLQLIIVIDQDARLVNPNHPLSLLLKKFNSLGFTGKLVWLNGGFQGLLSLAERSDWSKKLLNSQESTQSTTNIPDQDNGSSTTTPNELRMSLSIPLPLSASLPTPPVQTNHHQAPHTPTTRPTNDRPQPTSYSKTKRVHMSLSMLPPTSSPCPESPSSRNSTLGSGPRYPNLTNSSDSNQSKQLPPKPNSTSALNPFFDNIRQLNERLSLTSSLQNLSPIELPELTHPTRDLPRLPAFLRRLIQDSPIERARRLAHEFHDLEMAEQLRLEDVMRWESNRSLTSSSRPPSSSPAISTPHLSQTSHLTQPSQNKTIEGSIAANRHHHPFSISAGVELGYKNRYKNIWPYEHTRIRLRPGQGRRNETDYMNASMISFRSDGAPASIGSTHVGTRRYIATQGPLTSTFEDFWSVVGAEDVGLIIMITRRHEAGREKCADYLRNGQYGDLVVSVDHRHSRDGGSGGIESDGDEEREMASGFFGFSSGPVSGNHDDHIKEASLDPRPQPADRPAKAGVLRKTVRLSRTTRPDLPARQIAHIQYRGWPDFDVPPAAEEVLELIAESQRASQEIQRLNAQAIDEFISHSSNSEDDPEQIRQAIGLGKGPVIVHCSAGVGRTGSFILLDVMIDVLKALYLSNHHPHQNPTLQSNTPLPPPSHSPIRTPDPEHQSTSSSSFSEPRLDPTPTPAPALQRQHSHSSNLHPSLPRFLDSQLCDCRTVTAPIWQTYPIMAVVNEMREQRMSMVANYRQYVFLHEVLLTYLLKELNISTNDNNSNNPMITPNNGNNLTPTLTPLGKNMTSPTSTTSPTNTNTASPTNTTSGSSSSTTTTTTANRDRSKMDGLMTDNHPFSSSQSQSIGQEDNQNNKKMNWTVDNHRSTAPSSVKDYNQRQLVVLDHQDQSSSHHHLSPLPSHLPLLNSISSSSSSSTTSASTTSASELVATHPDIRLLFQAKWPSAPASGYPSAAAGIPAL</sequence>
<evidence type="ECO:0000256" key="1">
    <source>
        <dbReference type="ARBA" id="ARBA00009649"/>
    </source>
</evidence>
<dbReference type="SMART" id="SM00194">
    <property type="entry name" value="PTPc"/>
    <property type="match status" value="1"/>
</dbReference>
<evidence type="ECO:0000259" key="4">
    <source>
        <dbReference type="PROSITE" id="PS50055"/>
    </source>
</evidence>
<feature type="compositionally biased region" description="Low complexity" evidence="3">
    <location>
        <begin position="397"/>
        <end position="415"/>
    </location>
</feature>
<feature type="compositionally biased region" description="Polar residues" evidence="3">
    <location>
        <begin position="289"/>
        <end position="312"/>
    </location>
</feature>
<evidence type="ECO:0000256" key="3">
    <source>
        <dbReference type="SAM" id="MobiDB-lite"/>
    </source>
</evidence>
<dbReference type="InterPro" id="IPR000387">
    <property type="entry name" value="Tyr_Pase_dom"/>
</dbReference>
<dbReference type="InterPro" id="IPR050348">
    <property type="entry name" value="Protein-Tyr_Phosphatase"/>
</dbReference>
<dbReference type="Pfam" id="PF00102">
    <property type="entry name" value="Y_phosphatase"/>
    <property type="match status" value="3"/>
</dbReference>
<feature type="region of interest" description="Disordered" evidence="3">
    <location>
        <begin position="180"/>
        <end position="313"/>
    </location>
</feature>
<dbReference type="SMART" id="SM00404">
    <property type="entry name" value="PTPc_motif"/>
    <property type="match status" value="1"/>
</dbReference>
<feature type="compositionally biased region" description="Low complexity" evidence="3">
    <location>
        <begin position="209"/>
        <end position="220"/>
    </location>
</feature>
<dbReference type="PROSITE" id="PS50056">
    <property type="entry name" value="TYR_PHOSPHATASE_2"/>
    <property type="match status" value="1"/>
</dbReference>
<protein>
    <recommendedName>
        <fullName evidence="2">protein-tyrosine-phosphatase</fullName>
        <ecNumber evidence="2">3.1.3.48</ecNumber>
    </recommendedName>
</protein>
<proteinExistence type="inferred from homology"/>
<dbReference type="InterPro" id="IPR003595">
    <property type="entry name" value="Tyr_Pase_cat"/>
</dbReference>
<feature type="domain" description="Tyrosine specific protein phosphatases" evidence="5">
    <location>
        <begin position="693"/>
        <end position="740"/>
    </location>
</feature>
<feature type="domain" description="Tyrosine-protein phosphatase" evidence="4">
    <location>
        <begin position="456"/>
        <end position="873"/>
    </location>
</feature>
<dbReference type="PANTHER" id="PTHR19134">
    <property type="entry name" value="RECEPTOR-TYPE TYROSINE-PROTEIN PHOSPHATASE"/>
    <property type="match status" value="1"/>
</dbReference>
<dbReference type="Gene3D" id="3.90.190.10">
    <property type="entry name" value="Protein tyrosine phosphatase superfamily"/>
    <property type="match status" value="1"/>
</dbReference>
<accession>A0A5B0QL17</accession>
<dbReference type="InterPro" id="IPR036873">
    <property type="entry name" value="Rhodanese-like_dom_sf"/>
</dbReference>
<feature type="region of interest" description="Disordered" evidence="3">
    <location>
        <begin position="885"/>
        <end position="980"/>
    </location>
</feature>
<dbReference type="InterPro" id="IPR016130">
    <property type="entry name" value="Tyr_Pase_AS"/>
</dbReference>
<dbReference type="PROSITE" id="PS50206">
    <property type="entry name" value="RHODANESE_3"/>
    <property type="match status" value="1"/>
</dbReference>
<feature type="region of interest" description="Disordered" evidence="3">
    <location>
        <begin position="1030"/>
        <end position="1050"/>
    </location>
</feature>
<dbReference type="SMART" id="SM00450">
    <property type="entry name" value="RHOD"/>
    <property type="match status" value="1"/>
</dbReference>
<dbReference type="Pfam" id="PF00581">
    <property type="entry name" value="Rhodanese"/>
    <property type="match status" value="1"/>
</dbReference>
<dbReference type="InterPro" id="IPR000242">
    <property type="entry name" value="PTP_cat"/>
</dbReference>
<dbReference type="Gene3D" id="3.40.250.10">
    <property type="entry name" value="Rhodanese-like domain"/>
    <property type="match status" value="1"/>
</dbReference>
<dbReference type="SUPFAM" id="SSF52799">
    <property type="entry name" value="(Phosphotyrosine protein) phosphatases II"/>
    <property type="match status" value="1"/>
</dbReference>
<feature type="compositionally biased region" description="Polar residues" evidence="3">
    <location>
        <begin position="416"/>
        <end position="428"/>
    </location>
</feature>
<reference evidence="7 8" key="1">
    <citation type="submission" date="2019-05" db="EMBL/GenBank/DDBJ databases">
        <title>Emergence of the Ug99 lineage of the wheat stem rust pathogen through somatic hybridization.</title>
        <authorList>
            <person name="Li F."/>
            <person name="Upadhyaya N.M."/>
            <person name="Sperschneider J."/>
            <person name="Matny O."/>
            <person name="Nguyen-Phuc H."/>
            <person name="Mago R."/>
            <person name="Raley C."/>
            <person name="Miller M.E."/>
            <person name="Silverstein K.A.T."/>
            <person name="Henningsen E."/>
            <person name="Hirsch C.D."/>
            <person name="Visser B."/>
            <person name="Pretorius Z.A."/>
            <person name="Steffenson B.J."/>
            <person name="Schwessinger B."/>
            <person name="Dodds P.N."/>
            <person name="Figueroa M."/>
        </authorList>
    </citation>
    <scope>NUCLEOTIDE SEQUENCE [LARGE SCALE GENOMIC DNA]</scope>
    <source>
        <strain evidence="7 8">Ug99</strain>
    </source>
</reference>
<dbReference type="PANTHER" id="PTHR19134:SF561">
    <property type="entry name" value="PROTEIN TYROSINE PHOSPHATASE 36E, ISOFORM A"/>
    <property type="match status" value="1"/>
</dbReference>
<dbReference type="PROSITE" id="PS50055">
    <property type="entry name" value="TYR_PHOSPHATASE_PTP"/>
    <property type="match status" value="1"/>
</dbReference>
<evidence type="ECO:0000256" key="2">
    <source>
        <dbReference type="ARBA" id="ARBA00013064"/>
    </source>
</evidence>
<dbReference type="PROSITE" id="PS00383">
    <property type="entry name" value="TYR_PHOSPHATASE_1"/>
    <property type="match status" value="1"/>
</dbReference>
<name>A0A5B0QL17_PUCGR</name>
<feature type="region of interest" description="Disordered" evidence="3">
    <location>
        <begin position="755"/>
        <end position="816"/>
    </location>
</feature>
<evidence type="ECO:0000313" key="8">
    <source>
        <dbReference type="Proteomes" id="UP000325313"/>
    </source>
</evidence>
<feature type="compositionally biased region" description="Polar residues" evidence="3">
    <location>
        <begin position="960"/>
        <end position="980"/>
    </location>
</feature>
<feature type="region of interest" description="Disordered" evidence="3">
    <location>
        <begin position="1"/>
        <end position="35"/>
    </location>
</feature>
<evidence type="ECO:0000313" key="7">
    <source>
        <dbReference type="EMBL" id="KAA1113926.1"/>
    </source>
</evidence>
<feature type="compositionally biased region" description="Low complexity" evidence="3">
    <location>
        <begin position="885"/>
        <end position="944"/>
    </location>
</feature>
<feature type="compositionally biased region" description="Low complexity" evidence="3">
    <location>
        <begin position="1030"/>
        <end position="1049"/>
    </location>
</feature>
<dbReference type="PRINTS" id="PR00700">
    <property type="entry name" value="PRTYPHPHTASE"/>
</dbReference>